<protein>
    <submittedName>
        <fullName evidence="2">Uncharacterized protein</fullName>
    </submittedName>
</protein>
<comment type="caution">
    <text evidence="2">The sequence shown here is derived from an EMBL/GenBank/DDBJ whole genome shotgun (WGS) entry which is preliminary data.</text>
</comment>
<evidence type="ECO:0000256" key="1">
    <source>
        <dbReference type="SAM" id="MobiDB-lite"/>
    </source>
</evidence>
<feature type="region of interest" description="Disordered" evidence="1">
    <location>
        <begin position="1"/>
        <end position="22"/>
    </location>
</feature>
<name>A0A3R9R306_9BACT</name>
<dbReference type="EMBL" id="RSDW01000001">
    <property type="protein sequence ID" value="RSL16756.1"/>
    <property type="molecule type" value="Genomic_DNA"/>
</dbReference>
<feature type="compositionally biased region" description="Basic residues" evidence="1">
    <location>
        <begin position="1"/>
        <end position="10"/>
    </location>
</feature>
<reference evidence="2 3" key="1">
    <citation type="submission" date="2018-12" db="EMBL/GenBank/DDBJ databases">
        <title>Sequencing of bacterial isolates from soil warming experiment in Harvard Forest, Massachusetts, USA.</title>
        <authorList>
            <person name="Deangelis K."/>
        </authorList>
    </citation>
    <scope>NUCLEOTIDE SEQUENCE [LARGE SCALE GENOMIC DNA]</scope>
    <source>
        <strain evidence="2 3">EB153</strain>
    </source>
</reference>
<dbReference type="RefSeq" id="WP_125485322.1">
    <property type="nucleotide sequence ID" value="NZ_RSDW01000001.1"/>
</dbReference>
<dbReference type="AlphaFoldDB" id="A0A3R9R306"/>
<accession>A0A3R9R306</accession>
<dbReference type="Proteomes" id="UP000269669">
    <property type="component" value="Unassembled WGS sequence"/>
</dbReference>
<proteinExistence type="predicted"/>
<organism evidence="2 3">
    <name type="scientific">Edaphobacter aggregans</name>
    <dbReference type="NCBI Taxonomy" id="570835"/>
    <lineage>
        <taxon>Bacteria</taxon>
        <taxon>Pseudomonadati</taxon>
        <taxon>Acidobacteriota</taxon>
        <taxon>Terriglobia</taxon>
        <taxon>Terriglobales</taxon>
        <taxon>Acidobacteriaceae</taxon>
        <taxon>Edaphobacter</taxon>
    </lineage>
</organism>
<dbReference type="OrthoDB" id="330335at2"/>
<keyword evidence="3" id="KW-1185">Reference proteome</keyword>
<sequence>MGRLSSRRFSKTSQFGPLVDRESNNPAVLDEEHIHLRNGLAQLYSFLRFHQGVEISGSKEPDLLCGSHLQGEPMIRQMTKMAMFYESKGYRRAPVTKERLEEALQLRSGLHAMQKTDEFQRIFRGIDVLFDGLKATGQNRLHQFVRSLEALILPDTGKTRKQFIHRCQTFASPGAATEAILREAFDMRSDAEHLHSWERAVMSYPKTERDDVCWQRTRQMQFLACDAYTKILLHPDIGNYFRTEQTLENFWKLGDQGTRSIWGKPVDLAREVRHSMYDQFGRPISAD</sequence>
<evidence type="ECO:0000313" key="2">
    <source>
        <dbReference type="EMBL" id="RSL16756.1"/>
    </source>
</evidence>
<gene>
    <name evidence="2" type="ORF">EDE15_2279</name>
</gene>
<evidence type="ECO:0000313" key="3">
    <source>
        <dbReference type="Proteomes" id="UP000269669"/>
    </source>
</evidence>